<name>A0A1A0QUC6_MYCPR</name>
<dbReference type="RefSeq" id="WP_064935748.1">
    <property type="nucleotide sequence ID" value="NZ_LZSO01000038.1"/>
</dbReference>
<accession>A0A1A0QUC6</accession>
<dbReference type="Pfam" id="PF19372">
    <property type="entry name" value="DUF5947"/>
    <property type="match status" value="1"/>
</dbReference>
<sequence>MTGPLDVLARIRANRDAPQQTGEQCEMCSEPIADEHQHVVNVEGRQLLCVCRGCYLLFTDTQAELRYRAVPDRYLRFPDFAVGRREWESLQIPVGLAFFFLNSALGHVVAFYPGPAGATESELDLDTWNSFRDTDSRVDLLAEDTEALMVRVPDDESQPPSCHLLPVDVCYEFVGRLRTLWRGFDGGQDVRSYVDGFFGALDGRSKVVAR</sequence>
<comment type="caution">
    <text evidence="1">The sequence shown here is derived from an EMBL/GenBank/DDBJ whole genome shotgun (WGS) entry which is preliminary data.</text>
</comment>
<dbReference type="InterPro" id="IPR045991">
    <property type="entry name" value="DUF5947"/>
</dbReference>
<dbReference type="EMBL" id="LZSO01000038">
    <property type="protein sequence ID" value="OBB25124.1"/>
    <property type="molecule type" value="Genomic_DNA"/>
</dbReference>
<proteinExistence type="predicted"/>
<evidence type="ECO:0000313" key="1">
    <source>
        <dbReference type="EMBL" id="OBB25124.1"/>
    </source>
</evidence>
<dbReference type="OrthoDB" id="152349at2"/>
<organism evidence="1 2">
    <name type="scientific">Mycolicibacterium peregrinum</name>
    <name type="common">Mycobacterium peregrinum</name>
    <dbReference type="NCBI Taxonomy" id="43304"/>
    <lineage>
        <taxon>Bacteria</taxon>
        <taxon>Bacillati</taxon>
        <taxon>Actinomycetota</taxon>
        <taxon>Actinomycetes</taxon>
        <taxon>Mycobacteriales</taxon>
        <taxon>Mycobacteriaceae</taxon>
        <taxon>Mycolicibacterium</taxon>
    </lineage>
</organism>
<evidence type="ECO:0000313" key="2">
    <source>
        <dbReference type="Proteomes" id="UP000093902"/>
    </source>
</evidence>
<dbReference type="AlphaFoldDB" id="A0A1A0QUC6"/>
<dbReference type="Proteomes" id="UP000093902">
    <property type="component" value="Unassembled WGS sequence"/>
</dbReference>
<reference evidence="2" key="1">
    <citation type="submission" date="2016-06" db="EMBL/GenBank/DDBJ databases">
        <authorList>
            <person name="Sutton G."/>
            <person name="Brinkac L."/>
            <person name="Sanka R."/>
            <person name="Adams M."/>
            <person name="Lau E."/>
            <person name="Mehaffy C."/>
            <person name="Tameris M."/>
            <person name="Hatherill M."/>
            <person name="Hanekom W."/>
            <person name="Mahomed H."/>
            <person name="Mcshane H."/>
        </authorList>
    </citation>
    <scope>NUCLEOTIDE SEQUENCE [LARGE SCALE GENOMIC DNA]</scope>
    <source>
        <strain evidence="2">852002-51209_SCH5440388</strain>
    </source>
</reference>
<protein>
    <submittedName>
        <fullName evidence="1">Uncharacterized protein</fullName>
    </submittedName>
</protein>
<gene>
    <name evidence="1" type="ORF">A5792_29055</name>
</gene>